<dbReference type="KEGG" id="rah:Rahaq_1923"/>
<feature type="transmembrane region" description="Helical" evidence="6">
    <location>
        <begin position="12"/>
        <end position="40"/>
    </location>
</feature>
<dbReference type="GO" id="GO:0016020">
    <property type="term" value="C:membrane"/>
    <property type="evidence" value="ECO:0007669"/>
    <property type="project" value="UniProtKB-SubCell"/>
</dbReference>
<reference evidence="7 9" key="2">
    <citation type="journal article" date="2012" name="J. Bacteriol.">
        <title>Complete Genome Sequence of Rahnella sp. Strain Y9602, a Gammaproteobacterium Isolate from Metal- and Radionuclide-Contaminated Soil.</title>
        <authorList>
            <person name="Martinez R.J."/>
            <person name="Bruce D."/>
            <person name="Detter C."/>
            <person name="Goodwin L.A."/>
            <person name="Han J."/>
            <person name="Han C.S."/>
            <person name="Held B."/>
            <person name="Land M.L."/>
            <person name="Mikhailova N."/>
            <person name="Nolan M."/>
            <person name="Pennacchio L."/>
            <person name="Pitluck S."/>
            <person name="Tapia R."/>
            <person name="Woyke T."/>
            <person name="Sobecky P.A."/>
        </authorList>
    </citation>
    <scope>NUCLEOTIDE SEQUENCE [LARGE SCALE GENOMIC DNA]</scope>
    <source>
        <strain evidence="7 9">Y9602</strain>
    </source>
</reference>
<dbReference type="EMBL" id="JBHUCJ010000105">
    <property type="protein sequence ID" value="MFD3226757.1"/>
    <property type="molecule type" value="Genomic_DNA"/>
</dbReference>
<dbReference type="GeneID" id="95417451"/>
<dbReference type="InterPro" id="IPR002549">
    <property type="entry name" value="AI-2E-like"/>
</dbReference>
<dbReference type="RefSeq" id="WP_013575242.1">
    <property type="nucleotide sequence ID" value="NC_015061.1"/>
</dbReference>
<evidence type="ECO:0000256" key="6">
    <source>
        <dbReference type="SAM" id="Phobius"/>
    </source>
</evidence>
<feature type="transmembrane region" description="Helical" evidence="6">
    <location>
        <begin position="148"/>
        <end position="167"/>
    </location>
</feature>
<evidence type="ECO:0000256" key="3">
    <source>
        <dbReference type="ARBA" id="ARBA00022692"/>
    </source>
</evidence>
<keyword evidence="10" id="KW-1185">Reference proteome</keyword>
<reference evidence="9" key="1">
    <citation type="submission" date="2011-01" db="EMBL/GenBank/DDBJ databases">
        <title>Complete sequence of chromosome of Rahnella sp. Y9602.</title>
        <authorList>
            <consortium name="US DOE Joint Genome Institute"/>
            <person name="Lucas S."/>
            <person name="Copeland A."/>
            <person name="Lapidus A."/>
            <person name="Cheng J.-F."/>
            <person name="Goodwin L."/>
            <person name="Pitluck S."/>
            <person name="Lu M."/>
            <person name="Detter J.C."/>
            <person name="Han C."/>
            <person name="Tapia R."/>
            <person name="Land M."/>
            <person name="Hauser L."/>
            <person name="Kyrpides N."/>
            <person name="Ivanova N."/>
            <person name="Ovchinnikova G."/>
            <person name="Pagani I."/>
            <person name="Sobecky P.A."/>
            <person name="Martinez R.J."/>
            <person name="Woyke T."/>
        </authorList>
    </citation>
    <scope>NUCLEOTIDE SEQUENCE [LARGE SCALE GENOMIC DNA]</scope>
    <source>
        <strain evidence="9">Y9602</strain>
    </source>
</reference>
<evidence type="ECO:0000313" key="10">
    <source>
        <dbReference type="Proteomes" id="UP001598201"/>
    </source>
</evidence>
<feature type="transmembrane region" description="Helical" evidence="6">
    <location>
        <begin position="197"/>
        <end position="220"/>
    </location>
</feature>
<reference evidence="8 10" key="3">
    <citation type="submission" date="2024-09" db="EMBL/GenBank/DDBJ databases">
        <title>Genomes of Rahnella.</title>
        <authorList>
            <person name="Mnguni F.C."/>
            <person name="Shin G.Y."/>
            <person name="Coutinho T."/>
        </authorList>
    </citation>
    <scope>NUCLEOTIDE SEQUENCE [LARGE SCALE GENOMIC DNA]</scope>
    <source>
        <strain evidence="8 10">20WA0057</strain>
    </source>
</reference>
<dbReference type="Proteomes" id="UP000007257">
    <property type="component" value="Chromosome"/>
</dbReference>
<evidence type="ECO:0000313" key="9">
    <source>
        <dbReference type="Proteomes" id="UP000007257"/>
    </source>
</evidence>
<feature type="transmembrane region" description="Helical" evidence="6">
    <location>
        <begin position="60"/>
        <end position="83"/>
    </location>
</feature>
<evidence type="ECO:0000256" key="1">
    <source>
        <dbReference type="ARBA" id="ARBA00004141"/>
    </source>
</evidence>
<feature type="transmembrane region" description="Helical" evidence="6">
    <location>
        <begin position="256"/>
        <end position="277"/>
    </location>
</feature>
<feature type="transmembrane region" description="Helical" evidence="6">
    <location>
        <begin position="232"/>
        <end position="250"/>
    </location>
</feature>
<feature type="transmembrane region" description="Helical" evidence="6">
    <location>
        <begin position="298"/>
        <end position="325"/>
    </location>
</feature>
<sequence length="336" mass="37230">MQIMRSNQIRWLSVLIVMGGLLLILPLHLLACFIAGFLVFELINALTPYFQKIISGERARWVVVAIIATLVISCLTLAIAGIADFLMEDMRNPVAFNAMVSHLLTDAQSRLSPVLLHYLPANIEELQRSFLQWLREHIVMIQAVGKNAAHVFLTMIIGMILGAIISLQQPRKGELNAPLKKELLQRMHLLGEAFRNVVFAQFQISLINTVLSGIFLFGILPLFGIHLPLAKTLVVVTFVCGLLPVIGNLISNTLIFIVGLSLSLWVGALVLAYLIIIHKVEYFLNARIVGSRIKAKSWEVLLAMLIFEAAFGIPGVVAAPIYYAYLKSELKEAGLI</sequence>
<protein>
    <submittedName>
        <fullName evidence="8">AI-2E family transporter</fullName>
    </submittedName>
</protein>
<keyword evidence="4 6" id="KW-1133">Transmembrane helix</keyword>
<comment type="subcellular location">
    <subcellularLocation>
        <location evidence="1">Membrane</location>
        <topology evidence="1">Multi-pass membrane protein</topology>
    </subcellularLocation>
</comment>
<keyword evidence="5 6" id="KW-0472">Membrane</keyword>
<accession>A0A0H3FBP0</accession>
<proteinExistence type="inferred from homology"/>
<dbReference type="eggNOG" id="COG0628">
    <property type="taxonomic scope" value="Bacteria"/>
</dbReference>
<evidence type="ECO:0000256" key="5">
    <source>
        <dbReference type="ARBA" id="ARBA00023136"/>
    </source>
</evidence>
<name>A0A0H3FBP0_RAHSY</name>
<dbReference type="Pfam" id="PF01594">
    <property type="entry name" value="AI-2E_transport"/>
    <property type="match status" value="1"/>
</dbReference>
<evidence type="ECO:0000256" key="2">
    <source>
        <dbReference type="ARBA" id="ARBA00009773"/>
    </source>
</evidence>
<keyword evidence="3 6" id="KW-0812">Transmembrane</keyword>
<dbReference type="Proteomes" id="UP001598201">
    <property type="component" value="Unassembled WGS sequence"/>
</dbReference>
<gene>
    <name evidence="7" type="ordered locus">Rahaq_1923</name>
    <name evidence="8" type="ORF">ACFPK4_24755</name>
</gene>
<dbReference type="AlphaFoldDB" id="A0A0H3FBP0"/>
<evidence type="ECO:0000313" key="7">
    <source>
        <dbReference type="EMBL" id="ADW73540.1"/>
    </source>
</evidence>
<dbReference type="OrthoDB" id="8113193at2"/>
<evidence type="ECO:0000313" key="8">
    <source>
        <dbReference type="EMBL" id="MFD3226757.1"/>
    </source>
</evidence>
<comment type="similarity">
    <text evidence="2">Belongs to the autoinducer-2 exporter (AI-2E) (TC 2.A.86) family.</text>
</comment>
<dbReference type="EMBL" id="CP002505">
    <property type="protein sequence ID" value="ADW73540.1"/>
    <property type="molecule type" value="Genomic_DNA"/>
</dbReference>
<evidence type="ECO:0000256" key="4">
    <source>
        <dbReference type="ARBA" id="ARBA00022989"/>
    </source>
</evidence>
<organism evidence="7 9">
    <name type="scientific">Rahnella sp. (strain Y9602)</name>
    <dbReference type="NCBI Taxonomy" id="2703885"/>
    <lineage>
        <taxon>Bacteria</taxon>
        <taxon>Pseudomonadati</taxon>
        <taxon>Pseudomonadota</taxon>
        <taxon>Gammaproteobacteria</taxon>
        <taxon>Enterobacterales</taxon>
        <taxon>Yersiniaceae</taxon>
        <taxon>Rahnella</taxon>
    </lineage>
</organism>
<dbReference type="HOGENOM" id="CLU_798794_0_0_6"/>